<dbReference type="InterPro" id="IPR000276">
    <property type="entry name" value="GPCR_Rhodpsn"/>
</dbReference>
<dbReference type="RefSeq" id="XP_024350214.1">
    <property type="nucleotide sequence ID" value="XM_024495383.1"/>
</dbReference>
<dbReference type="EMBL" id="APAU02000051">
    <property type="protein sequence ID" value="EUB59018.1"/>
    <property type="molecule type" value="Genomic_DNA"/>
</dbReference>
<evidence type="ECO:0000256" key="7">
    <source>
        <dbReference type="ARBA" id="ARBA00023157"/>
    </source>
</evidence>
<dbReference type="PANTHER" id="PTHR24248:SF199">
    <property type="entry name" value="IP13425P-RELATED"/>
    <property type="match status" value="1"/>
</dbReference>
<feature type="transmembrane region" description="Helical" evidence="12">
    <location>
        <begin position="180"/>
        <end position="206"/>
    </location>
</feature>
<feature type="transmembrane region" description="Helical" evidence="12">
    <location>
        <begin position="99"/>
        <end position="119"/>
    </location>
</feature>
<organism evidence="14 15">
    <name type="scientific">Echinococcus granulosus</name>
    <name type="common">Hydatid tapeworm</name>
    <dbReference type="NCBI Taxonomy" id="6210"/>
    <lineage>
        <taxon>Eukaryota</taxon>
        <taxon>Metazoa</taxon>
        <taxon>Spiralia</taxon>
        <taxon>Lophotrochozoa</taxon>
        <taxon>Platyhelminthes</taxon>
        <taxon>Cestoda</taxon>
        <taxon>Eucestoda</taxon>
        <taxon>Cyclophyllidea</taxon>
        <taxon>Taeniidae</taxon>
        <taxon>Echinococcus</taxon>
        <taxon>Echinococcus granulosus group</taxon>
    </lineage>
</organism>
<keyword evidence="6 12" id="KW-0472">Membrane</keyword>
<dbReference type="SMART" id="SM01381">
    <property type="entry name" value="7TM_GPCR_Srsx"/>
    <property type="match status" value="1"/>
</dbReference>
<dbReference type="AlphaFoldDB" id="W6UDE0"/>
<evidence type="ECO:0000256" key="10">
    <source>
        <dbReference type="RuleBase" id="RU000688"/>
    </source>
</evidence>
<dbReference type="PROSITE" id="PS00237">
    <property type="entry name" value="G_PROTEIN_RECEP_F1_1"/>
    <property type="match status" value="1"/>
</dbReference>
<dbReference type="SUPFAM" id="SSF81321">
    <property type="entry name" value="Family A G protein-coupled receptor-like"/>
    <property type="match status" value="2"/>
</dbReference>
<keyword evidence="3 10" id="KW-0812">Transmembrane</keyword>
<evidence type="ECO:0000313" key="15">
    <source>
        <dbReference type="Proteomes" id="UP000019149"/>
    </source>
</evidence>
<evidence type="ECO:0000256" key="9">
    <source>
        <dbReference type="ARBA" id="ARBA00023224"/>
    </source>
</evidence>
<keyword evidence="5 10" id="KW-0297">G-protein coupled receptor</keyword>
<evidence type="ECO:0000256" key="11">
    <source>
        <dbReference type="SAM" id="MobiDB-lite"/>
    </source>
</evidence>
<comment type="caution">
    <text evidence="14">The sequence shown here is derived from an EMBL/GenBank/DDBJ whole genome shotgun (WGS) entry which is preliminary data.</text>
</comment>
<sequence>MDTNVSTSVLAATQVPSTAALGSIPLAVTFCIITALTILGNTLVISAVLLVHKLRCPSNFLIVSLAASDLMVSIIVMPFSTYLEYRQYWDLGEVACDIFIVFDVFLCTASILNLCAISIDRYLAVTRPFQYVYKRTPKRMLIMILTAWSISALISIPPIFGFKDEFVPGKCAYSQNFIYQIYACFGAFYIPLIVMLILYGRIVILARRIVKSDRIRLPSKPCDEKRNSIQNYPESQETDEGASEDKSKFTYPCFGKTCCLYLRKRESLDSTDKSVDPNFFSNISSIHSIPTAPVVCISEAGDSPLLNPPHIKENNCPPDPVHHFSRLPPQKSCPNSKLREHPNNGCERSSPGVEFLEPSTQRPQSLFTNQHRVSLHPGAENLKHCSSLLRDRAYSVTVAHIQTKNPRSSLPFFSKQRLSIALHLKRPGIKRSNEAKAIRTLGVIMGVFCICWLPFFIVALGRPLYNYIHNTEKDIDPRLNCFFLWLGWKCRSYNDPPTSREDIQSQFQWHIKTLWRQVGNRYRREGEICMVTSLQRPSIRNGLAPTNCYLLNGVICLLLNNCVAFVYLEGYVNSALNPLIYAIFNREFRRPFWELMSCHCLNINARLRERRYQHEYRPPPVPLPNISGGGGTEGETPSLSRSRNSAHLLDRRHSSMLTE</sequence>
<keyword evidence="8 10" id="KW-0675">Receptor</keyword>
<dbReference type="PROSITE" id="PS50262">
    <property type="entry name" value="G_PROTEIN_RECEP_F1_2"/>
    <property type="match status" value="1"/>
</dbReference>
<dbReference type="OrthoDB" id="5977853at2759"/>
<accession>W6UDE0</accession>
<dbReference type="Pfam" id="PF00001">
    <property type="entry name" value="7tm_1"/>
    <property type="match status" value="1"/>
</dbReference>
<keyword evidence="15" id="KW-1185">Reference proteome</keyword>
<protein>
    <submittedName>
        <fullName evidence="14">5-hydroxytryptamine receptor</fullName>
    </submittedName>
</protein>
<dbReference type="GO" id="GO:0005886">
    <property type="term" value="C:plasma membrane"/>
    <property type="evidence" value="ECO:0007669"/>
    <property type="project" value="UniProtKB-SubCell"/>
</dbReference>
<keyword evidence="2" id="KW-1003">Cell membrane</keyword>
<comment type="similarity">
    <text evidence="10">Belongs to the G-protein coupled receptor 1 family.</text>
</comment>
<dbReference type="Gene3D" id="1.20.1070.10">
    <property type="entry name" value="Rhodopsin 7-helix transmembrane proteins"/>
    <property type="match status" value="2"/>
</dbReference>
<evidence type="ECO:0000313" key="14">
    <source>
        <dbReference type="EMBL" id="EUB59018.1"/>
    </source>
</evidence>
<dbReference type="GeneID" id="36341849"/>
<feature type="transmembrane region" description="Helical" evidence="12">
    <location>
        <begin position="26"/>
        <end position="51"/>
    </location>
</feature>
<dbReference type="Proteomes" id="UP000019149">
    <property type="component" value="Unassembled WGS sequence"/>
</dbReference>
<keyword evidence="4 12" id="KW-1133">Transmembrane helix</keyword>
<feature type="domain" description="G-protein coupled receptors family 1 profile" evidence="13">
    <location>
        <begin position="40"/>
        <end position="581"/>
    </location>
</feature>
<evidence type="ECO:0000256" key="8">
    <source>
        <dbReference type="ARBA" id="ARBA00023170"/>
    </source>
</evidence>
<evidence type="ECO:0000256" key="12">
    <source>
        <dbReference type="SAM" id="Phobius"/>
    </source>
</evidence>
<comment type="subcellular location">
    <subcellularLocation>
        <location evidence="1">Cell membrane</location>
        <topology evidence="1">Multi-pass membrane protein</topology>
    </subcellularLocation>
</comment>
<feature type="transmembrane region" description="Helical" evidence="12">
    <location>
        <begin position="140"/>
        <end position="160"/>
    </location>
</feature>
<gene>
    <name evidence="14" type="ORF">EGR_06134</name>
</gene>
<feature type="transmembrane region" description="Helical" evidence="12">
    <location>
        <begin position="60"/>
        <end position="79"/>
    </location>
</feature>
<proteinExistence type="inferred from homology"/>
<dbReference type="InterPro" id="IPR017452">
    <property type="entry name" value="GPCR_Rhodpsn_7TM"/>
</dbReference>
<evidence type="ECO:0000256" key="5">
    <source>
        <dbReference type="ARBA" id="ARBA00023040"/>
    </source>
</evidence>
<keyword evidence="9 10" id="KW-0807">Transducer</keyword>
<evidence type="ECO:0000259" key="13">
    <source>
        <dbReference type="PROSITE" id="PS50262"/>
    </source>
</evidence>
<evidence type="ECO:0000256" key="4">
    <source>
        <dbReference type="ARBA" id="ARBA00022989"/>
    </source>
</evidence>
<dbReference type="KEGG" id="egl:EGR_06134"/>
<dbReference type="PANTHER" id="PTHR24248">
    <property type="entry name" value="ADRENERGIC RECEPTOR-RELATED G-PROTEIN COUPLED RECEPTOR"/>
    <property type="match status" value="1"/>
</dbReference>
<feature type="region of interest" description="Disordered" evidence="11">
    <location>
        <begin position="221"/>
        <end position="246"/>
    </location>
</feature>
<dbReference type="CTD" id="36341849"/>
<feature type="transmembrane region" description="Helical" evidence="12">
    <location>
        <begin position="440"/>
        <end position="461"/>
    </location>
</feature>
<evidence type="ECO:0000256" key="6">
    <source>
        <dbReference type="ARBA" id="ARBA00023136"/>
    </source>
</evidence>
<feature type="region of interest" description="Disordered" evidence="11">
    <location>
        <begin position="618"/>
        <end position="646"/>
    </location>
</feature>
<name>W6UDE0_ECHGR</name>
<dbReference type="STRING" id="6210.W6UDE0"/>
<dbReference type="OMA" id="ERRYQHE"/>
<dbReference type="GO" id="GO:0004930">
    <property type="term" value="F:G protein-coupled receptor activity"/>
    <property type="evidence" value="ECO:0007669"/>
    <property type="project" value="UniProtKB-KW"/>
</dbReference>
<reference evidence="14 15" key="1">
    <citation type="journal article" date="2013" name="Nat. Genet.">
        <title>The genome of the hydatid tapeworm Echinococcus granulosus.</title>
        <authorList>
            <person name="Zheng H."/>
            <person name="Zhang W."/>
            <person name="Zhang L."/>
            <person name="Zhang Z."/>
            <person name="Li J."/>
            <person name="Lu G."/>
            <person name="Zhu Y."/>
            <person name="Wang Y."/>
            <person name="Huang Y."/>
            <person name="Liu J."/>
            <person name="Kang H."/>
            <person name="Chen J."/>
            <person name="Wang L."/>
            <person name="Chen A."/>
            <person name="Yu S."/>
            <person name="Gao Z."/>
            <person name="Jin L."/>
            <person name="Gu W."/>
            <person name="Wang Z."/>
            <person name="Zhao L."/>
            <person name="Shi B."/>
            <person name="Wen H."/>
            <person name="Lin R."/>
            <person name="Jones M.K."/>
            <person name="Brejova B."/>
            <person name="Vinar T."/>
            <person name="Zhao G."/>
            <person name="McManus D.P."/>
            <person name="Chen Z."/>
            <person name="Zhou Y."/>
            <person name="Wang S."/>
        </authorList>
    </citation>
    <scope>NUCLEOTIDE SEQUENCE [LARGE SCALE GENOMIC DNA]</scope>
</reference>
<keyword evidence="7" id="KW-1015">Disulfide bond</keyword>
<evidence type="ECO:0000256" key="3">
    <source>
        <dbReference type="ARBA" id="ARBA00022692"/>
    </source>
</evidence>
<dbReference type="CDD" id="cd15329">
    <property type="entry name" value="7tmA_5-HT7"/>
    <property type="match status" value="1"/>
</dbReference>
<evidence type="ECO:0000256" key="1">
    <source>
        <dbReference type="ARBA" id="ARBA00004651"/>
    </source>
</evidence>
<evidence type="ECO:0000256" key="2">
    <source>
        <dbReference type="ARBA" id="ARBA00022475"/>
    </source>
</evidence>
<dbReference type="PRINTS" id="PR00237">
    <property type="entry name" value="GPCRRHODOPSN"/>
</dbReference>